<gene>
    <name evidence="3" type="ORF">rosag_23390</name>
</gene>
<evidence type="ECO:0000259" key="2">
    <source>
        <dbReference type="Pfam" id="PF13439"/>
    </source>
</evidence>
<name>A0AA37V6W0_9BACT</name>
<evidence type="ECO:0000313" key="3">
    <source>
        <dbReference type="EMBL" id="GLC25826.1"/>
    </source>
</evidence>
<keyword evidence="4" id="KW-1185">Reference proteome</keyword>
<organism evidence="3 4">
    <name type="scientific">Roseisolibacter agri</name>
    <dbReference type="NCBI Taxonomy" id="2014610"/>
    <lineage>
        <taxon>Bacteria</taxon>
        <taxon>Pseudomonadati</taxon>
        <taxon>Gemmatimonadota</taxon>
        <taxon>Gemmatimonadia</taxon>
        <taxon>Gemmatimonadales</taxon>
        <taxon>Gemmatimonadaceae</taxon>
        <taxon>Roseisolibacter</taxon>
    </lineage>
</organism>
<feature type="domain" description="Glycosyl transferase family 1" evidence="1">
    <location>
        <begin position="146"/>
        <end position="295"/>
    </location>
</feature>
<feature type="domain" description="Glycosyltransferase subfamily 4-like N-terminal" evidence="2">
    <location>
        <begin position="8"/>
        <end position="132"/>
    </location>
</feature>
<dbReference type="InterPro" id="IPR001296">
    <property type="entry name" value="Glyco_trans_1"/>
</dbReference>
<dbReference type="PANTHER" id="PTHR45947:SF3">
    <property type="entry name" value="SULFOQUINOVOSYL TRANSFERASE SQD2"/>
    <property type="match status" value="1"/>
</dbReference>
<dbReference type="InterPro" id="IPR028098">
    <property type="entry name" value="Glyco_trans_4-like_N"/>
</dbReference>
<comment type="caution">
    <text evidence="3">The sequence shown here is derived from an EMBL/GenBank/DDBJ whole genome shotgun (WGS) entry which is preliminary data.</text>
</comment>
<dbReference type="Proteomes" id="UP001161325">
    <property type="component" value="Unassembled WGS sequence"/>
</dbReference>
<dbReference type="Pfam" id="PF13439">
    <property type="entry name" value="Glyco_transf_4"/>
    <property type="match status" value="1"/>
</dbReference>
<dbReference type="PANTHER" id="PTHR45947">
    <property type="entry name" value="SULFOQUINOVOSYL TRANSFERASE SQD2"/>
    <property type="match status" value="1"/>
</dbReference>
<dbReference type="AlphaFoldDB" id="A0AA37V6W0"/>
<dbReference type="EMBL" id="BRXS01000003">
    <property type="protein sequence ID" value="GLC25826.1"/>
    <property type="molecule type" value="Genomic_DNA"/>
</dbReference>
<dbReference type="SUPFAM" id="SSF53756">
    <property type="entry name" value="UDP-Glycosyltransferase/glycogen phosphorylase"/>
    <property type="match status" value="1"/>
</dbReference>
<dbReference type="InterPro" id="IPR050194">
    <property type="entry name" value="Glycosyltransferase_grp1"/>
</dbReference>
<accession>A0AA37V6W0</accession>
<sequence length="343" mass="35946">MTTTPGPDEEGVVRLRVPRLPGAGVACTPALPHALRATLGGGRYDVVHAHASVVSPAAYAGASVARRLDVPCVMTFHSLLHATARVLAAADAVSGWARAPLVLTGVSNRVADQLRAALPRARVAVLPNATDVVWWGARPDGVPPRRDGELRVVTAMRLTRKKRTGDLARIAAALDGAPNVRLVVAGDGPDRAALARAGHARLTLLGWQPREALRALYADADLFVLPAAHESFGIAALEARAAGLPIVGRARSGLADFVRDGVDGVLAPDADALVHAVRALVHDAPRRAALTHAARTAPPLAFDWARVLARHVALYEALIDGREPDTGPWAAARSDSSSQRSTT</sequence>
<evidence type="ECO:0000259" key="1">
    <source>
        <dbReference type="Pfam" id="PF00534"/>
    </source>
</evidence>
<reference evidence="3" key="1">
    <citation type="submission" date="2022-08" db="EMBL/GenBank/DDBJ databases">
        <title>Draft genome sequencing of Roseisolibacter agri AW1220.</title>
        <authorList>
            <person name="Tobiishi Y."/>
            <person name="Tonouchi A."/>
        </authorList>
    </citation>
    <scope>NUCLEOTIDE SEQUENCE</scope>
    <source>
        <strain evidence="3">AW1220</strain>
    </source>
</reference>
<proteinExistence type="predicted"/>
<dbReference type="GO" id="GO:0016757">
    <property type="term" value="F:glycosyltransferase activity"/>
    <property type="evidence" value="ECO:0007669"/>
    <property type="project" value="InterPro"/>
</dbReference>
<dbReference type="Gene3D" id="3.40.50.2000">
    <property type="entry name" value="Glycogen Phosphorylase B"/>
    <property type="match status" value="2"/>
</dbReference>
<dbReference type="Pfam" id="PF00534">
    <property type="entry name" value="Glycos_transf_1"/>
    <property type="match status" value="1"/>
</dbReference>
<evidence type="ECO:0000313" key="4">
    <source>
        <dbReference type="Proteomes" id="UP001161325"/>
    </source>
</evidence>
<protein>
    <submittedName>
        <fullName evidence="3">Uncharacterized protein</fullName>
    </submittedName>
</protein>
<dbReference type="CDD" id="cd03801">
    <property type="entry name" value="GT4_PimA-like"/>
    <property type="match status" value="1"/>
</dbReference>